<dbReference type="GO" id="GO:0004713">
    <property type="term" value="F:protein tyrosine kinase activity"/>
    <property type="evidence" value="ECO:0007669"/>
    <property type="project" value="UniProtKB-KW"/>
</dbReference>
<keyword evidence="4 8" id="KW-0812">Transmembrane</keyword>
<gene>
    <name evidence="10" type="ORF">H9Q77_04970</name>
</gene>
<feature type="transmembrane region" description="Helical" evidence="8">
    <location>
        <begin position="25"/>
        <end position="47"/>
    </location>
</feature>
<dbReference type="PANTHER" id="PTHR32309:SF13">
    <property type="entry name" value="FERRIC ENTEROBACTIN TRANSPORT PROTEIN FEPE"/>
    <property type="match status" value="1"/>
</dbReference>
<evidence type="ECO:0000259" key="9">
    <source>
        <dbReference type="Pfam" id="PF02706"/>
    </source>
</evidence>
<evidence type="ECO:0000313" key="11">
    <source>
        <dbReference type="Proteomes" id="UP000515981"/>
    </source>
</evidence>
<comment type="subcellular location">
    <subcellularLocation>
        <location evidence="1">Cell membrane</location>
        <topology evidence="1">Multi-pass membrane protein</topology>
    </subcellularLocation>
</comment>
<feature type="transmembrane region" description="Helical" evidence="8">
    <location>
        <begin position="181"/>
        <end position="203"/>
    </location>
</feature>
<dbReference type="GO" id="GO:0005886">
    <property type="term" value="C:plasma membrane"/>
    <property type="evidence" value="ECO:0007669"/>
    <property type="project" value="UniProtKB-SubCell"/>
</dbReference>
<dbReference type="Proteomes" id="UP000515981">
    <property type="component" value="Chromosome"/>
</dbReference>
<feature type="domain" description="Polysaccharide chain length determinant N-terminal" evidence="9">
    <location>
        <begin position="11"/>
        <end position="100"/>
    </location>
</feature>
<dbReference type="EMBL" id="CP060633">
    <property type="protein sequence ID" value="QNM03463.1"/>
    <property type="molecule type" value="Genomic_DNA"/>
</dbReference>
<keyword evidence="5 8" id="KW-1133">Transmembrane helix</keyword>
<evidence type="ECO:0000256" key="1">
    <source>
        <dbReference type="ARBA" id="ARBA00004651"/>
    </source>
</evidence>
<dbReference type="KEGG" id="ssun:H9Q77_04970"/>
<keyword evidence="10" id="KW-0829">Tyrosine-protein kinase</keyword>
<evidence type="ECO:0000256" key="8">
    <source>
        <dbReference type="SAM" id="Phobius"/>
    </source>
</evidence>
<evidence type="ECO:0000256" key="5">
    <source>
        <dbReference type="ARBA" id="ARBA00022989"/>
    </source>
</evidence>
<evidence type="ECO:0000256" key="3">
    <source>
        <dbReference type="ARBA" id="ARBA00022475"/>
    </source>
</evidence>
<reference evidence="10 11" key="1">
    <citation type="submission" date="2020-08" db="EMBL/GenBank/DDBJ databases">
        <authorList>
            <person name="Liu C."/>
            <person name="Sun Q."/>
        </authorList>
    </citation>
    <scope>NUCLEOTIDE SEQUENCE [LARGE SCALE GENOMIC DNA]</scope>
    <source>
        <strain evidence="10 11">NSJ-8</strain>
    </source>
</reference>
<accession>A0A7G9FY31</accession>
<comment type="similarity">
    <text evidence="2">Belongs to the CpsC/CapA family.</text>
</comment>
<sequence length="271" mass="30312">MQTSYQEDEIEIDLQDLFGLLLHKAWIIILAAIVSGAIGFAVSFFLITPQYESTTSIYISTSKGNENSMTYSDAQLASQLTKDYEELILGRTVLEKVIAQYQLNESYESLKKRVSVENTSNTRIISITVKDPNPANAQIIANSIRDVAAVHIKDVTDVEAVNVADEANLPENPCEPSIPKWTLIAALIGVILSAGIIIMQYLLDDTIKSSEDIEKYLELSTLGLIPNFDTVEKKKKSHRSKEEEDNYEPRMEADEAIEVVDIEKEQEDAEH</sequence>
<feature type="compositionally biased region" description="Acidic residues" evidence="7">
    <location>
        <begin position="254"/>
        <end position="271"/>
    </location>
</feature>
<dbReference type="RefSeq" id="WP_249326695.1">
    <property type="nucleotide sequence ID" value="NZ_CP060633.1"/>
</dbReference>
<evidence type="ECO:0000256" key="2">
    <source>
        <dbReference type="ARBA" id="ARBA00006683"/>
    </source>
</evidence>
<keyword evidence="6 8" id="KW-0472">Membrane</keyword>
<dbReference type="InterPro" id="IPR050445">
    <property type="entry name" value="Bact_polysacc_biosynth/exp"/>
</dbReference>
<dbReference type="AlphaFoldDB" id="A0A7G9FY31"/>
<feature type="region of interest" description="Disordered" evidence="7">
    <location>
        <begin position="232"/>
        <end position="271"/>
    </location>
</feature>
<evidence type="ECO:0000256" key="7">
    <source>
        <dbReference type="SAM" id="MobiDB-lite"/>
    </source>
</evidence>
<dbReference type="InterPro" id="IPR003856">
    <property type="entry name" value="LPS_length_determ_N"/>
</dbReference>
<dbReference type="Pfam" id="PF02706">
    <property type="entry name" value="Wzz"/>
    <property type="match status" value="1"/>
</dbReference>
<organism evidence="10 11">
    <name type="scientific">Simiaoa sunii</name>
    <dbReference type="NCBI Taxonomy" id="2763672"/>
    <lineage>
        <taxon>Bacteria</taxon>
        <taxon>Bacillati</taxon>
        <taxon>Bacillota</taxon>
        <taxon>Clostridia</taxon>
        <taxon>Lachnospirales</taxon>
        <taxon>Lachnospiraceae</taxon>
        <taxon>Simiaoa</taxon>
    </lineage>
</organism>
<evidence type="ECO:0000256" key="4">
    <source>
        <dbReference type="ARBA" id="ARBA00022692"/>
    </source>
</evidence>
<evidence type="ECO:0000313" key="10">
    <source>
        <dbReference type="EMBL" id="QNM03463.1"/>
    </source>
</evidence>
<keyword evidence="11" id="KW-1185">Reference proteome</keyword>
<keyword evidence="10" id="KW-0808">Transferase</keyword>
<dbReference type="PANTHER" id="PTHR32309">
    <property type="entry name" value="TYROSINE-PROTEIN KINASE"/>
    <property type="match status" value="1"/>
</dbReference>
<keyword evidence="10" id="KW-0418">Kinase</keyword>
<evidence type="ECO:0000256" key="6">
    <source>
        <dbReference type="ARBA" id="ARBA00023136"/>
    </source>
</evidence>
<name>A0A7G9FY31_9FIRM</name>
<protein>
    <submittedName>
        <fullName evidence="10">Protein-tyrosine kinase</fullName>
    </submittedName>
</protein>
<keyword evidence="3" id="KW-1003">Cell membrane</keyword>
<proteinExistence type="inferred from homology"/>